<accession>A0A1L9PJC1</accession>
<dbReference type="CDD" id="cd23659">
    <property type="entry name" value="USP_At3g01520-like"/>
    <property type="match status" value="1"/>
</dbReference>
<evidence type="ECO:0000259" key="2">
    <source>
        <dbReference type="Pfam" id="PF00582"/>
    </source>
</evidence>
<dbReference type="STRING" id="1036611.A0A1L9PJC1"/>
<reference evidence="4" key="1">
    <citation type="journal article" date="2017" name="Genome Biol.">
        <title>Comparative genomics reveals high biological diversity and specific adaptations in the industrially and medically important fungal genus Aspergillus.</title>
        <authorList>
            <person name="de Vries R.P."/>
            <person name="Riley R."/>
            <person name="Wiebenga A."/>
            <person name="Aguilar-Osorio G."/>
            <person name="Amillis S."/>
            <person name="Uchima C.A."/>
            <person name="Anderluh G."/>
            <person name="Asadollahi M."/>
            <person name="Askin M."/>
            <person name="Barry K."/>
            <person name="Battaglia E."/>
            <person name="Bayram O."/>
            <person name="Benocci T."/>
            <person name="Braus-Stromeyer S.A."/>
            <person name="Caldana C."/>
            <person name="Canovas D."/>
            <person name="Cerqueira G.C."/>
            <person name="Chen F."/>
            <person name="Chen W."/>
            <person name="Choi C."/>
            <person name="Clum A."/>
            <person name="Dos Santos R.A."/>
            <person name="Damasio A.R."/>
            <person name="Diallinas G."/>
            <person name="Emri T."/>
            <person name="Fekete E."/>
            <person name="Flipphi M."/>
            <person name="Freyberg S."/>
            <person name="Gallo A."/>
            <person name="Gournas C."/>
            <person name="Habgood R."/>
            <person name="Hainaut M."/>
            <person name="Harispe M.L."/>
            <person name="Henrissat B."/>
            <person name="Hilden K.S."/>
            <person name="Hope R."/>
            <person name="Hossain A."/>
            <person name="Karabika E."/>
            <person name="Karaffa L."/>
            <person name="Karanyi Z."/>
            <person name="Krasevec N."/>
            <person name="Kuo A."/>
            <person name="Kusch H."/>
            <person name="LaButti K."/>
            <person name="Lagendijk E.L."/>
            <person name="Lapidus A."/>
            <person name="Levasseur A."/>
            <person name="Lindquist E."/>
            <person name="Lipzen A."/>
            <person name="Logrieco A.F."/>
            <person name="MacCabe A."/>
            <person name="Maekelae M.R."/>
            <person name="Malavazi I."/>
            <person name="Melin P."/>
            <person name="Meyer V."/>
            <person name="Mielnichuk N."/>
            <person name="Miskei M."/>
            <person name="Molnar A.P."/>
            <person name="Mule G."/>
            <person name="Ngan C.Y."/>
            <person name="Orejas M."/>
            <person name="Orosz E."/>
            <person name="Ouedraogo J.P."/>
            <person name="Overkamp K.M."/>
            <person name="Park H.-S."/>
            <person name="Perrone G."/>
            <person name="Piumi F."/>
            <person name="Punt P.J."/>
            <person name="Ram A.F."/>
            <person name="Ramon A."/>
            <person name="Rauscher S."/>
            <person name="Record E."/>
            <person name="Riano-Pachon D.M."/>
            <person name="Robert V."/>
            <person name="Roehrig J."/>
            <person name="Ruller R."/>
            <person name="Salamov A."/>
            <person name="Salih N.S."/>
            <person name="Samson R.A."/>
            <person name="Sandor E."/>
            <person name="Sanguinetti M."/>
            <person name="Schuetze T."/>
            <person name="Sepcic K."/>
            <person name="Shelest E."/>
            <person name="Sherlock G."/>
            <person name="Sophianopoulou V."/>
            <person name="Squina F.M."/>
            <person name="Sun H."/>
            <person name="Susca A."/>
            <person name="Todd R.B."/>
            <person name="Tsang A."/>
            <person name="Unkles S.E."/>
            <person name="van de Wiele N."/>
            <person name="van Rossen-Uffink D."/>
            <person name="Oliveira J.V."/>
            <person name="Vesth T.C."/>
            <person name="Visser J."/>
            <person name="Yu J.-H."/>
            <person name="Zhou M."/>
            <person name="Andersen M.R."/>
            <person name="Archer D.B."/>
            <person name="Baker S.E."/>
            <person name="Benoit I."/>
            <person name="Brakhage A.A."/>
            <person name="Braus G.H."/>
            <person name="Fischer R."/>
            <person name="Frisvad J.C."/>
            <person name="Goldman G.H."/>
            <person name="Houbraken J."/>
            <person name="Oakley B."/>
            <person name="Pocsi I."/>
            <person name="Scazzocchio C."/>
            <person name="Seiboth B."/>
            <person name="vanKuyk P.A."/>
            <person name="Wortman J."/>
            <person name="Dyer P.S."/>
            <person name="Grigoriev I.V."/>
        </authorList>
    </citation>
    <scope>NUCLEOTIDE SEQUENCE [LARGE SCALE GENOMIC DNA]</scope>
    <source>
        <strain evidence="4">CBS 583.65</strain>
    </source>
</reference>
<feature type="compositionally biased region" description="Polar residues" evidence="1">
    <location>
        <begin position="220"/>
        <end position="230"/>
    </location>
</feature>
<dbReference type="EMBL" id="KV878128">
    <property type="protein sequence ID" value="OJJ01612.1"/>
    <property type="molecule type" value="Genomic_DNA"/>
</dbReference>
<dbReference type="Pfam" id="PF00582">
    <property type="entry name" value="Usp"/>
    <property type="match status" value="1"/>
</dbReference>
<dbReference type="SUPFAM" id="SSF52402">
    <property type="entry name" value="Adenine nucleotide alpha hydrolases-like"/>
    <property type="match status" value="1"/>
</dbReference>
<feature type="compositionally biased region" description="Basic and acidic residues" evidence="1">
    <location>
        <begin position="265"/>
        <end position="282"/>
    </location>
</feature>
<feature type="region of interest" description="Disordered" evidence="1">
    <location>
        <begin position="207"/>
        <end position="415"/>
    </location>
</feature>
<feature type="compositionally biased region" description="Polar residues" evidence="1">
    <location>
        <begin position="27"/>
        <end position="37"/>
    </location>
</feature>
<feature type="compositionally biased region" description="Low complexity" evidence="1">
    <location>
        <begin position="99"/>
        <end position="125"/>
    </location>
</feature>
<feature type="compositionally biased region" description="Basic and acidic residues" evidence="1">
    <location>
        <begin position="134"/>
        <end position="159"/>
    </location>
</feature>
<gene>
    <name evidence="3" type="ORF">ASPVEDRAFT_191795</name>
</gene>
<evidence type="ECO:0000256" key="1">
    <source>
        <dbReference type="SAM" id="MobiDB-lite"/>
    </source>
</evidence>
<dbReference type="Gene3D" id="3.40.50.620">
    <property type="entry name" value="HUPs"/>
    <property type="match status" value="1"/>
</dbReference>
<protein>
    <recommendedName>
        <fullName evidence="2">UspA domain-containing protein</fullName>
    </recommendedName>
</protein>
<dbReference type="AlphaFoldDB" id="A0A1L9PJC1"/>
<evidence type="ECO:0000313" key="3">
    <source>
        <dbReference type="EMBL" id="OJJ01612.1"/>
    </source>
</evidence>
<keyword evidence="4" id="KW-1185">Reference proteome</keyword>
<dbReference type="PRINTS" id="PR01438">
    <property type="entry name" value="UNVRSLSTRESS"/>
</dbReference>
<feature type="compositionally biased region" description="Polar residues" evidence="1">
    <location>
        <begin position="397"/>
        <end position="411"/>
    </location>
</feature>
<dbReference type="GeneID" id="63724606"/>
<dbReference type="PANTHER" id="PTHR46100">
    <property type="entry name" value="IMP2'P"/>
    <property type="match status" value="1"/>
</dbReference>
<dbReference type="InterPro" id="IPR006015">
    <property type="entry name" value="Universal_stress_UspA"/>
</dbReference>
<evidence type="ECO:0000313" key="4">
    <source>
        <dbReference type="Proteomes" id="UP000184073"/>
    </source>
</evidence>
<dbReference type="InterPro" id="IPR014729">
    <property type="entry name" value="Rossmann-like_a/b/a_fold"/>
</dbReference>
<feature type="compositionally biased region" description="Acidic residues" evidence="1">
    <location>
        <begin position="316"/>
        <end position="336"/>
    </location>
</feature>
<dbReference type="OrthoDB" id="992776at2759"/>
<feature type="domain" description="UspA" evidence="2">
    <location>
        <begin position="468"/>
        <end position="660"/>
    </location>
</feature>
<proteinExistence type="predicted"/>
<name>A0A1L9PJC1_ASPVE</name>
<feature type="region of interest" description="Disordered" evidence="1">
    <location>
        <begin position="528"/>
        <end position="573"/>
    </location>
</feature>
<feature type="compositionally biased region" description="Basic and acidic residues" evidence="1">
    <location>
        <begin position="337"/>
        <end position="348"/>
    </location>
</feature>
<dbReference type="Proteomes" id="UP000184073">
    <property type="component" value="Unassembled WGS sequence"/>
</dbReference>
<dbReference type="RefSeq" id="XP_040667374.1">
    <property type="nucleotide sequence ID" value="XM_040809095.1"/>
</dbReference>
<dbReference type="VEuPathDB" id="FungiDB:ASPVEDRAFT_191795"/>
<dbReference type="InterPro" id="IPR006016">
    <property type="entry name" value="UspA"/>
</dbReference>
<dbReference type="PANTHER" id="PTHR46100:SF4">
    <property type="entry name" value="USPA DOMAIN-CONTAINING PROTEIN"/>
    <property type="match status" value="1"/>
</dbReference>
<sequence>MSSHRRPGGLAAALEEERLELAAELRNSATNRPTTTYAPPRRSILDTATGPSPGFVAPRHGSIAGIGVGVTPPAGRGYQDSPPTSPAVAPTMNNDSNETPSSSASSASSTPSTTPVTTPKTPYTSLKTAPPPLKRPDPPASNDKEKSGDRKAGSPEARRPSIRWDSGVDMPPSANGRRFGPPQEKAPRALPGKNAMAAVMSGFDLKVGLPSFSRGRDSSRSATKRGTSLDSHLPTLGRRAQSGSPARRLPNSNLRTAVSDAPKSQTDKTKESKVEKSDEKLLRPPAIRNGSSEGDVKGSASGDERLYDSDNNASDSSEEEDELSSSDDEVGSEDNSEDVKRGRRKEAEPDSSSSGETSEESKPASDETDGEETKPQGPELIHSSKTGPMPKTPEVQPHTSFDSPSVLNTPFGSDDEAELSDIKRAQKLSIQMSSVDNSVRNRSIRTIIRGDYTNMQEDGEGGRGRQRKYLVTTDLSEESVYALEWTIGTILRDGDTMFAVFAMHEETGTQIGEGAKATQDVAAVVGSQTAETARKTENESSNPNISRAILNRLGSGTDSRPGSADSRGMSKAEAERSHAVHLISQTCVRLLRKTLLQVRIAVEVIHCKSPKHMITEAIDGLEPTLVIVGARGRSALKGVLLGSFSNYLVTHSSVPVMVARKKLKKKAKNKTNVRFSNNLTAPKKLASARID</sequence>
<organism evidence="3 4">
    <name type="scientific">Aspergillus versicolor CBS 583.65</name>
    <dbReference type="NCBI Taxonomy" id="1036611"/>
    <lineage>
        <taxon>Eukaryota</taxon>
        <taxon>Fungi</taxon>
        <taxon>Dikarya</taxon>
        <taxon>Ascomycota</taxon>
        <taxon>Pezizomycotina</taxon>
        <taxon>Eurotiomycetes</taxon>
        <taxon>Eurotiomycetidae</taxon>
        <taxon>Eurotiales</taxon>
        <taxon>Aspergillaceae</taxon>
        <taxon>Aspergillus</taxon>
        <taxon>Aspergillus subgen. Nidulantes</taxon>
    </lineage>
</organism>
<feature type="region of interest" description="Disordered" evidence="1">
    <location>
        <begin position="23"/>
        <end position="193"/>
    </location>
</feature>